<name>A0A0M0LPY9_9EUKA</name>
<evidence type="ECO:0000313" key="2">
    <source>
        <dbReference type="EMBL" id="KOO52947.1"/>
    </source>
</evidence>
<feature type="region of interest" description="Disordered" evidence="1">
    <location>
        <begin position="562"/>
        <end position="581"/>
    </location>
</feature>
<sequence>MESIYEAKRQALASRAEMVKRFEEEKKRADGLDIQQRDTKSRLARAERQIELLRTPSGEAAEEEAADASDKPKPMHMRLKEEEQKRNEKRQAMQQQLEQGRTYAPKIDPTSATMQREKKSEPSKVPEIPLDATDMAVLSFKGRPAGGKPEAKAEAKMVLASVEDSIGDAAPSDNTNTAELQSSLDALNAELSRERRSREVLEAQIAKANASEAFAVSRREEVELMMQRMASKERDHNAEVDVARRQAKEATNELAFVRKIAEAAQTDAAQKSEEARILSRERTAWEAERAKSRARTEEAEILAKELSERVKVAEEALKSIANATPPADGAVKQQRKARGIQDHPNAELVQKQQQMAKLQAARLEAEDAKRRADKIERDLHRTKEEMERLQGELEKAQDKSLTVTPNIAGQPEKTMATEVSLPQMEDSKAALKRGISSTSVEAKGRGANGKKETSIAALQNILRGEVEEATLVRELSGMEQELHAAKVLAHVASSSLVNEKQLRIRAESSLDRFTRISALQHAAQEALNASLRHEDDPRAEDLLGRALADVNKLRTAMAAPPLPTAPAAAWGEPSLAPSPAP</sequence>
<organism evidence="2 3">
    <name type="scientific">Chrysochromulina tobinii</name>
    <dbReference type="NCBI Taxonomy" id="1460289"/>
    <lineage>
        <taxon>Eukaryota</taxon>
        <taxon>Haptista</taxon>
        <taxon>Haptophyta</taxon>
        <taxon>Prymnesiophyceae</taxon>
        <taxon>Prymnesiales</taxon>
        <taxon>Chrysochromulinaceae</taxon>
        <taxon>Chrysochromulina</taxon>
    </lineage>
</organism>
<keyword evidence="3" id="KW-1185">Reference proteome</keyword>
<feature type="region of interest" description="Disordered" evidence="1">
    <location>
        <begin position="52"/>
        <end position="130"/>
    </location>
</feature>
<gene>
    <name evidence="2" type="ORF">Ctob_007230</name>
</gene>
<feature type="compositionally biased region" description="Basic and acidic residues" evidence="1">
    <location>
        <begin position="115"/>
        <end position="124"/>
    </location>
</feature>
<reference evidence="3" key="1">
    <citation type="journal article" date="2015" name="PLoS Genet.">
        <title>Genome Sequence and Transcriptome Analyses of Chrysochromulina tobin: Metabolic Tools for Enhanced Algal Fitness in the Prominent Order Prymnesiales (Haptophyceae).</title>
        <authorList>
            <person name="Hovde B.T."/>
            <person name="Deodato C.R."/>
            <person name="Hunsperger H.M."/>
            <person name="Ryken S.A."/>
            <person name="Yost W."/>
            <person name="Jha R.K."/>
            <person name="Patterson J."/>
            <person name="Monnat R.J. Jr."/>
            <person name="Barlow S.B."/>
            <person name="Starkenburg S.R."/>
            <person name="Cattolico R.A."/>
        </authorList>
    </citation>
    <scope>NUCLEOTIDE SEQUENCE</scope>
    <source>
        <strain evidence="3">CCMP291</strain>
    </source>
</reference>
<feature type="compositionally biased region" description="Basic and acidic residues" evidence="1">
    <location>
        <begin position="270"/>
        <end position="297"/>
    </location>
</feature>
<dbReference type="AlphaFoldDB" id="A0A0M0LPY9"/>
<feature type="region of interest" description="Disordered" evidence="1">
    <location>
        <begin position="265"/>
        <end position="297"/>
    </location>
</feature>
<accession>A0A0M0LPY9</accession>
<evidence type="ECO:0000256" key="1">
    <source>
        <dbReference type="SAM" id="MobiDB-lite"/>
    </source>
</evidence>
<dbReference type="EMBL" id="JWZX01000447">
    <property type="protein sequence ID" value="KOO52947.1"/>
    <property type="molecule type" value="Genomic_DNA"/>
</dbReference>
<comment type="caution">
    <text evidence="2">The sequence shown here is derived from an EMBL/GenBank/DDBJ whole genome shotgun (WGS) entry which is preliminary data.</text>
</comment>
<proteinExistence type="predicted"/>
<dbReference type="Proteomes" id="UP000037460">
    <property type="component" value="Unassembled WGS sequence"/>
</dbReference>
<evidence type="ECO:0000313" key="3">
    <source>
        <dbReference type="Proteomes" id="UP000037460"/>
    </source>
</evidence>
<protein>
    <submittedName>
        <fullName evidence="2">Uncharacterized protein</fullName>
    </submittedName>
</protein>
<feature type="compositionally biased region" description="Basic and acidic residues" evidence="1">
    <location>
        <begin position="68"/>
        <end position="91"/>
    </location>
</feature>
<feature type="region of interest" description="Disordered" evidence="1">
    <location>
        <begin position="24"/>
        <end position="43"/>
    </location>
</feature>